<evidence type="ECO:0000313" key="2">
    <source>
        <dbReference type="Proteomes" id="UP000824120"/>
    </source>
</evidence>
<dbReference type="EMBL" id="JACXVP010000009">
    <property type="protein sequence ID" value="KAG5584860.1"/>
    <property type="molecule type" value="Genomic_DNA"/>
</dbReference>
<sequence>MILPSGSRLEQLSKRRTSIWQRSDDVANPKYEAETDEEMLEVLKRLLMKGLKRLRRPWSGLKEGVNSRTSPFPRSLLPFPSSGYGFFLYVESPDVNSPADLTRWILEKRGAVVVPPWTA</sequence>
<dbReference type="Proteomes" id="UP000824120">
    <property type="component" value="Chromosome 9"/>
</dbReference>
<evidence type="ECO:0000313" key="1">
    <source>
        <dbReference type="EMBL" id="KAG5584860.1"/>
    </source>
</evidence>
<gene>
    <name evidence="1" type="ORF">H5410_045294</name>
</gene>
<proteinExistence type="predicted"/>
<keyword evidence="2" id="KW-1185">Reference proteome</keyword>
<name>A0A9J5XCB5_SOLCO</name>
<accession>A0A9J5XCB5</accession>
<dbReference type="AlphaFoldDB" id="A0A9J5XCB5"/>
<protein>
    <submittedName>
        <fullName evidence="1">Uncharacterized protein</fullName>
    </submittedName>
</protein>
<organism evidence="1 2">
    <name type="scientific">Solanum commersonii</name>
    <name type="common">Commerson's wild potato</name>
    <name type="synonym">Commerson's nightshade</name>
    <dbReference type="NCBI Taxonomy" id="4109"/>
    <lineage>
        <taxon>Eukaryota</taxon>
        <taxon>Viridiplantae</taxon>
        <taxon>Streptophyta</taxon>
        <taxon>Embryophyta</taxon>
        <taxon>Tracheophyta</taxon>
        <taxon>Spermatophyta</taxon>
        <taxon>Magnoliopsida</taxon>
        <taxon>eudicotyledons</taxon>
        <taxon>Gunneridae</taxon>
        <taxon>Pentapetalae</taxon>
        <taxon>asterids</taxon>
        <taxon>lamiids</taxon>
        <taxon>Solanales</taxon>
        <taxon>Solanaceae</taxon>
        <taxon>Solanoideae</taxon>
        <taxon>Solaneae</taxon>
        <taxon>Solanum</taxon>
    </lineage>
</organism>
<comment type="caution">
    <text evidence="1">The sequence shown here is derived from an EMBL/GenBank/DDBJ whole genome shotgun (WGS) entry which is preliminary data.</text>
</comment>
<reference evidence="1 2" key="1">
    <citation type="submission" date="2020-09" db="EMBL/GenBank/DDBJ databases">
        <title>De no assembly of potato wild relative species, Solanum commersonii.</title>
        <authorList>
            <person name="Cho K."/>
        </authorList>
    </citation>
    <scope>NUCLEOTIDE SEQUENCE [LARGE SCALE GENOMIC DNA]</scope>
    <source>
        <strain evidence="1">LZ3.2</strain>
        <tissue evidence="1">Leaf</tissue>
    </source>
</reference>